<evidence type="ECO:0000313" key="2">
    <source>
        <dbReference type="EMBL" id="MDQ7905975.1"/>
    </source>
</evidence>
<feature type="compositionally biased region" description="Acidic residues" evidence="1">
    <location>
        <begin position="1"/>
        <end position="17"/>
    </location>
</feature>
<feature type="compositionally biased region" description="Acidic residues" evidence="1">
    <location>
        <begin position="192"/>
        <end position="211"/>
    </location>
</feature>
<organism evidence="2 3">
    <name type="scientific">Phytohabitans maris</name>
    <dbReference type="NCBI Taxonomy" id="3071409"/>
    <lineage>
        <taxon>Bacteria</taxon>
        <taxon>Bacillati</taxon>
        <taxon>Actinomycetota</taxon>
        <taxon>Actinomycetes</taxon>
        <taxon>Micromonosporales</taxon>
        <taxon>Micromonosporaceae</taxon>
    </lineage>
</organism>
<feature type="region of interest" description="Disordered" evidence="1">
    <location>
        <begin position="1"/>
        <end position="27"/>
    </location>
</feature>
<accession>A0ABU0ZI49</accession>
<keyword evidence="3" id="KW-1185">Reference proteome</keyword>
<evidence type="ECO:0008006" key="4">
    <source>
        <dbReference type="Google" id="ProtNLM"/>
    </source>
</evidence>
<name>A0ABU0ZI49_9ACTN</name>
<dbReference type="EMBL" id="JAVHUY010000013">
    <property type="protein sequence ID" value="MDQ7905975.1"/>
    <property type="molecule type" value="Genomic_DNA"/>
</dbReference>
<sequence>MDQPDDDLAPPDDDDLTPTDNGTTRRARWQLYTPLPLQYLREQAEAMTDIGVPGRMLGVQPADVLLPMDTLRALLDQQTVPLPVRDAVWRYLITNAIEQRGRWYTYVVGVAALRLIEKAHFLTPGGKNGDYENKRQVQQHLAVGFLAELFKVSPEDERIGDRIIWRTVYRAKQAWWANREVDWPPLPGQPEPELEPPVDDSDDGPPADDELPPVLRELVGATAHVKPSRSDRRPKVTAEDAALVALCSLFGRTIGEAAHEIGVSADAARAKLPRVKRAVFTLLASRYLKNKHPHWMIDPLTDRAAGQD</sequence>
<gene>
    <name evidence="2" type="ORF">RB614_15795</name>
</gene>
<feature type="region of interest" description="Disordered" evidence="1">
    <location>
        <begin position="182"/>
        <end position="212"/>
    </location>
</feature>
<comment type="caution">
    <text evidence="2">The sequence shown here is derived from an EMBL/GenBank/DDBJ whole genome shotgun (WGS) entry which is preliminary data.</text>
</comment>
<evidence type="ECO:0000256" key="1">
    <source>
        <dbReference type="SAM" id="MobiDB-lite"/>
    </source>
</evidence>
<protein>
    <recommendedName>
        <fullName evidence="4">DNA-directed RNA polymerase sigma-70 factor</fullName>
    </recommendedName>
</protein>
<evidence type="ECO:0000313" key="3">
    <source>
        <dbReference type="Proteomes" id="UP001230908"/>
    </source>
</evidence>
<dbReference type="RefSeq" id="WP_308713243.1">
    <property type="nucleotide sequence ID" value="NZ_JAVHUY010000013.1"/>
</dbReference>
<reference evidence="2 3" key="1">
    <citation type="submission" date="2023-08" db="EMBL/GenBank/DDBJ databases">
        <title>Phytohabitans sansha sp. nov., isolated from marine sediment.</title>
        <authorList>
            <person name="Zhao Y."/>
            <person name="Yi K."/>
        </authorList>
    </citation>
    <scope>NUCLEOTIDE SEQUENCE [LARGE SCALE GENOMIC DNA]</scope>
    <source>
        <strain evidence="2 3">ZYX-F-186</strain>
    </source>
</reference>
<dbReference type="Proteomes" id="UP001230908">
    <property type="component" value="Unassembled WGS sequence"/>
</dbReference>
<proteinExistence type="predicted"/>